<evidence type="ECO:0000313" key="1">
    <source>
        <dbReference type="EMBL" id="MBX06807.1"/>
    </source>
</evidence>
<dbReference type="EMBL" id="GGEC01026323">
    <property type="protein sequence ID" value="MBX06807.1"/>
    <property type="molecule type" value="Transcribed_RNA"/>
</dbReference>
<proteinExistence type="predicted"/>
<name>A0A2P2KM58_RHIMU</name>
<organism evidence="1">
    <name type="scientific">Rhizophora mucronata</name>
    <name type="common">Asiatic mangrove</name>
    <dbReference type="NCBI Taxonomy" id="61149"/>
    <lineage>
        <taxon>Eukaryota</taxon>
        <taxon>Viridiplantae</taxon>
        <taxon>Streptophyta</taxon>
        <taxon>Embryophyta</taxon>
        <taxon>Tracheophyta</taxon>
        <taxon>Spermatophyta</taxon>
        <taxon>Magnoliopsida</taxon>
        <taxon>eudicotyledons</taxon>
        <taxon>Gunneridae</taxon>
        <taxon>Pentapetalae</taxon>
        <taxon>rosids</taxon>
        <taxon>fabids</taxon>
        <taxon>Malpighiales</taxon>
        <taxon>Rhizophoraceae</taxon>
        <taxon>Rhizophora</taxon>
    </lineage>
</organism>
<dbReference type="AlphaFoldDB" id="A0A2P2KM58"/>
<accession>A0A2P2KM58</accession>
<sequence length="69" mass="7871">MEEASKSAAAFAFRRHCKSHLKSQTYLTLVRIISQCHAHPHLLEVSRPPRPSPGICRRQCFLLHSSLSF</sequence>
<reference evidence="1" key="1">
    <citation type="submission" date="2018-02" db="EMBL/GenBank/DDBJ databases">
        <title>Rhizophora mucronata_Transcriptome.</title>
        <authorList>
            <person name="Meera S.P."/>
            <person name="Sreeshan A."/>
            <person name="Augustine A."/>
        </authorList>
    </citation>
    <scope>NUCLEOTIDE SEQUENCE</scope>
    <source>
        <tissue evidence="1">Leaf</tissue>
    </source>
</reference>
<protein>
    <submittedName>
        <fullName evidence="1">Zinc finger CCCH domain-containing protein 65 isoform X1</fullName>
    </submittedName>
</protein>